<dbReference type="OrthoDB" id="45260at2"/>
<dbReference type="InterPro" id="IPR035965">
    <property type="entry name" value="PAS-like_dom_sf"/>
</dbReference>
<gene>
    <name evidence="2" type="ORF">A4H02_05040</name>
</gene>
<keyword evidence="3" id="KW-1185">Reference proteome</keyword>
<dbReference type="AlphaFoldDB" id="A0A1E3G455"/>
<reference evidence="3" key="1">
    <citation type="submission" date="2016-04" db="EMBL/GenBank/DDBJ databases">
        <title>The genome sequence project of a novel Fervidobacterium isolate from a hot spring in Thailand.</title>
        <authorList>
            <person name="Gonzalez J.M."/>
            <person name="Cuecas A."/>
            <person name="Kanoksilapatham W."/>
        </authorList>
    </citation>
    <scope>NUCLEOTIDE SEQUENCE [LARGE SCALE GENOMIC DNA]</scope>
    <source>
        <strain evidence="3">FC2004</strain>
    </source>
</reference>
<dbReference type="Proteomes" id="UP000094570">
    <property type="component" value="Unassembled WGS sequence"/>
</dbReference>
<accession>A0A1E3G455</accession>
<protein>
    <recommendedName>
        <fullName evidence="1">PAS domain-containing protein</fullName>
    </recommendedName>
</protein>
<evidence type="ECO:0000313" key="2">
    <source>
        <dbReference type="EMBL" id="ODN30603.1"/>
    </source>
</evidence>
<dbReference type="InterPro" id="IPR000014">
    <property type="entry name" value="PAS"/>
</dbReference>
<dbReference type="Gene3D" id="3.30.450.20">
    <property type="entry name" value="PAS domain"/>
    <property type="match status" value="1"/>
</dbReference>
<dbReference type="Pfam" id="PF00989">
    <property type="entry name" value="PAS"/>
    <property type="match status" value="1"/>
</dbReference>
<organism evidence="2 3">
    <name type="scientific">Fervidobacterium thailandense</name>
    <dbReference type="NCBI Taxonomy" id="1008305"/>
    <lineage>
        <taxon>Bacteria</taxon>
        <taxon>Thermotogati</taxon>
        <taxon>Thermotogota</taxon>
        <taxon>Thermotogae</taxon>
        <taxon>Thermotogales</taxon>
        <taxon>Fervidobacteriaceae</taxon>
        <taxon>Fervidobacterium</taxon>
    </lineage>
</organism>
<dbReference type="SMART" id="SM00091">
    <property type="entry name" value="PAS"/>
    <property type="match status" value="1"/>
</dbReference>
<feature type="domain" description="PAS" evidence="1">
    <location>
        <begin position="17"/>
        <end position="53"/>
    </location>
</feature>
<comment type="caution">
    <text evidence="2">The sequence shown here is derived from an EMBL/GenBank/DDBJ whole genome shotgun (WGS) entry which is preliminary data.</text>
</comment>
<dbReference type="NCBIfam" id="TIGR00229">
    <property type="entry name" value="sensory_box"/>
    <property type="match status" value="1"/>
</dbReference>
<proteinExistence type="predicted"/>
<dbReference type="InterPro" id="IPR013767">
    <property type="entry name" value="PAS_fold"/>
</dbReference>
<dbReference type="CDD" id="cd00130">
    <property type="entry name" value="PAS"/>
    <property type="match status" value="1"/>
</dbReference>
<dbReference type="PROSITE" id="PS50112">
    <property type="entry name" value="PAS"/>
    <property type="match status" value="1"/>
</dbReference>
<dbReference type="RefSeq" id="WP_069293071.1">
    <property type="nucleotide sequence ID" value="NZ_CP140110.1"/>
</dbReference>
<dbReference type="EMBL" id="LWAF01000005">
    <property type="protein sequence ID" value="ODN30603.1"/>
    <property type="molecule type" value="Genomic_DNA"/>
</dbReference>
<sequence>MDGLKEFLAGTSAISFVDQLDVPAYVVDRERRIVFWNEKAKEMTGYSADEVVGLRCSEQVFNHVDRTGIPVCSTELCPLYQAIKNGVSVEVPFAVYGLTKSGKRRAF</sequence>
<evidence type="ECO:0000313" key="3">
    <source>
        <dbReference type="Proteomes" id="UP000094570"/>
    </source>
</evidence>
<dbReference type="GO" id="GO:0006355">
    <property type="term" value="P:regulation of DNA-templated transcription"/>
    <property type="evidence" value="ECO:0007669"/>
    <property type="project" value="InterPro"/>
</dbReference>
<dbReference type="SUPFAM" id="SSF55785">
    <property type="entry name" value="PYP-like sensor domain (PAS domain)"/>
    <property type="match status" value="1"/>
</dbReference>
<name>A0A1E3G455_9BACT</name>
<dbReference type="STRING" id="1008305.A4H02_05040"/>
<evidence type="ECO:0000259" key="1">
    <source>
        <dbReference type="PROSITE" id="PS50112"/>
    </source>
</evidence>